<dbReference type="Pfam" id="PF08241">
    <property type="entry name" value="Methyltransf_11"/>
    <property type="match status" value="1"/>
</dbReference>
<reference evidence="2 3" key="1">
    <citation type="submission" date="2018-01" db="EMBL/GenBank/DDBJ databases">
        <title>The draft genome sequence of Halioglobus japonicus S1-36.</title>
        <authorList>
            <person name="Du Z.-J."/>
            <person name="Shi M.-J."/>
        </authorList>
    </citation>
    <scope>NUCLEOTIDE SEQUENCE [LARGE SCALE GENOMIC DNA]</scope>
    <source>
        <strain evidence="2 3">S1-36</strain>
    </source>
</reference>
<dbReference type="PANTHER" id="PTHR43591:SF24">
    <property type="entry name" value="2-METHOXY-6-POLYPRENYL-1,4-BENZOQUINOL METHYLASE, MITOCHONDRIAL"/>
    <property type="match status" value="1"/>
</dbReference>
<dbReference type="CDD" id="cd02440">
    <property type="entry name" value="AdoMet_MTases"/>
    <property type="match status" value="1"/>
</dbReference>
<protein>
    <submittedName>
        <fullName evidence="2">Methyltransferase domain-containing protein</fullName>
    </submittedName>
</protein>
<dbReference type="KEGG" id="hja:BST95_02320"/>
<name>A0AAP8SM33_9GAMM</name>
<dbReference type="Gene3D" id="3.40.50.150">
    <property type="entry name" value="Vaccinia Virus protein VP39"/>
    <property type="match status" value="1"/>
</dbReference>
<evidence type="ECO:0000313" key="2">
    <source>
        <dbReference type="EMBL" id="PLW85142.1"/>
    </source>
</evidence>
<gene>
    <name evidence="2" type="ORF">C0029_16585</name>
</gene>
<keyword evidence="3" id="KW-1185">Reference proteome</keyword>
<feature type="domain" description="Methyltransferase type 11" evidence="1">
    <location>
        <begin position="51"/>
        <end position="145"/>
    </location>
</feature>
<proteinExistence type="predicted"/>
<dbReference type="GO" id="GO:0008757">
    <property type="term" value="F:S-adenosylmethionine-dependent methyltransferase activity"/>
    <property type="evidence" value="ECO:0007669"/>
    <property type="project" value="InterPro"/>
</dbReference>
<dbReference type="PANTHER" id="PTHR43591">
    <property type="entry name" value="METHYLTRANSFERASE"/>
    <property type="match status" value="1"/>
</dbReference>
<accession>A0AAP8SM33</accession>
<dbReference type="AlphaFoldDB" id="A0AAP8SM33"/>
<dbReference type="EMBL" id="PKUR01000004">
    <property type="protein sequence ID" value="PLW85142.1"/>
    <property type="molecule type" value="Genomic_DNA"/>
</dbReference>
<evidence type="ECO:0000313" key="3">
    <source>
        <dbReference type="Proteomes" id="UP000235162"/>
    </source>
</evidence>
<evidence type="ECO:0000259" key="1">
    <source>
        <dbReference type="Pfam" id="PF08241"/>
    </source>
</evidence>
<dbReference type="SUPFAM" id="SSF53335">
    <property type="entry name" value="S-adenosyl-L-methionine-dependent methyltransferases"/>
    <property type="match status" value="1"/>
</dbReference>
<dbReference type="InterPro" id="IPR013216">
    <property type="entry name" value="Methyltransf_11"/>
</dbReference>
<keyword evidence="2" id="KW-0489">Methyltransferase</keyword>
<dbReference type="GO" id="GO:0032259">
    <property type="term" value="P:methylation"/>
    <property type="evidence" value="ECO:0007669"/>
    <property type="project" value="UniProtKB-KW"/>
</dbReference>
<keyword evidence="2" id="KW-0808">Transferase</keyword>
<organism evidence="2 3">
    <name type="scientific">Halioglobus japonicus</name>
    <dbReference type="NCBI Taxonomy" id="930805"/>
    <lineage>
        <taxon>Bacteria</taxon>
        <taxon>Pseudomonadati</taxon>
        <taxon>Pseudomonadota</taxon>
        <taxon>Gammaproteobacteria</taxon>
        <taxon>Cellvibrionales</taxon>
        <taxon>Halieaceae</taxon>
        <taxon>Halioglobus</taxon>
    </lineage>
</organism>
<sequence length="308" mass="33746">MNEPSTQHWSRFWQQGHITTFGAALKDNYEGPIRNFWLDQYKILPADAQLLDVATGNGALALLAAEFARQQGHNWRVIASDLADINEAAGQHPAVEYHAGVACESLPFGDGRFDLVSSQYGVEYSDLERCIHEIYRVLAPGGRFAAICHHRDSYTLKESRKEMAIYEQGLEKNNIFRAAIAFFNADAQGAGDKAEKQKGVNYAVNRLREGNAGHPCCEQMVGAVSHAIRAASQRSPAETIAELKAMNEEFSNAHQRLLDLSKAAKSTADMQALVTLCRDAGFAGVELGQVFHAPGQLAGFSLVAQRPD</sequence>
<dbReference type="Proteomes" id="UP000235162">
    <property type="component" value="Unassembled WGS sequence"/>
</dbReference>
<dbReference type="InterPro" id="IPR029063">
    <property type="entry name" value="SAM-dependent_MTases_sf"/>
</dbReference>
<dbReference type="RefSeq" id="WP_084197996.1">
    <property type="nucleotide sequence ID" value="NZ_BMYL01000004.1"/>
</dbReference>
<comment type="caution">
    <text evidence="2">The sequence shown here is derived from an EMBL/GenBank/DDBJ whole genome shotgun (WGS) entry which is preliminary data.</text>
</comment>